<dbReference type="Proteomes" id="UP000663852">
    <property type="component" value="Unassembled WGS sequence"/>
</dbReference>
<dbReference type="InterPro" id="IPR036054">
    <property type="entry name" value="BTG-like_sf"/>
</dbReference>
<dbReference type="InterPro" id="IPR015676">
    <property type="entry name" value="Tob1/2"/>
</dbReference>
<comment type="caution">
    <text evidence="6">The sequence shown here is derived from an EMBL/GenBank/DDBJ whole genome shotgun (WGS) entry which is preliminary data.</text>
</comment>
<dbReference type="InterPro" id="IPR002087">
    <property type="entry name" value="Anti_prolifrtn"/>
</dbReference>
<dbReference type="PANTHER" id="PTHR17537">
    <property type="entry name" value="TRANSDUCER OF ERBB2 TOB"/>
    <property type="match status" value="1"/>
</dbReference>
<keyword evidence="2" id="KW-0597">Phosphoprotein</keyword>
<proteinExistence type="inferred from homology"/>
<dbReference type="PROSITE" id="PS01203">
    <property type="entry name" value="BTG_2"/>
    <property type="match status" value="1"/>
</dbReference>
<dbReference type="GO" id="GO:0003714">
    <property type="term" value="F:transcription corepressor activity"/>
    <property type="evidence" value="ECO:0007669"/>
    <property type="project" value="TreeGrafter"/>
</dbReference>
<protein>
    <recommendedName>
        <fullName evidence="4">Anti-proliferative protein domain-containing protein</fullName>
    </recommendedName>
</protein>
<reference evidence="6" key="1">
    <citation type="submission" date="2021-02" db="EMBL/GenBank/DDBJ databases">
        <authorList>
            <person name="Nowell W R."/>
        </authorList>
    </citation>
    <scope>NUCLEOTIDE SEQUENCE</scope>
</reference>
<evidence type="ECO:0000256" key="3">
    <source>
        <dbReference type="SAM" id="MobiDB-lite"/>
    </source>
</evidence>
<dbReference type="OrthoDB" id="19928at2759"/>
<accession>A0A816GUA2</accession>
<dbReference type="GO" id="GO:0005634">
    <property type="term" value="C:nucleus"/>
    <property type="evidence" value="ECO:0007669"/>
    <property type="project" value="TreeGrafter"/>
</dbReference>
<dbReference type="PRINTS" id="PR00310">
    <property type="entry name" value="ANTIPRLFBTG1"/>
</dbReference>
<gene>
    <name evidence="5" type="ORF">EDS130_LOCUS11256</name>
    <name evidence="6" type="ORF">XAT740_LOCUS60347</name>
</gene>
<feature type="domain" description="Anti-proliferative protein" evidence="4">
    <location>
        <begin position="87"/>
        <end position="106"/>
    </location>
</feature>
<dbReference type="SMART" id="SM00099">
    <property type="entry name" value="btg1"/>
    <property type="match status" value="1"/>
</dbReference>
<evidence type="ECO:0000256" key="1">
    <source>
        <dbReference type="ARBA" id="ARBA00007989"/>
    </source>
</evidence>
<evidence type="ECO:0000259" key="4">
    <source>
        <dbReference type="PROSITE" id="PS01203"/>
    </source>
</evidence>
<dbReference type="SUPFAM" id="SSF160696">
    <property type="entry name" value="BTG domain-like"/>
    <property type="match status" value="1"/>
</dbReference>
<dbReference type="Proteomes" id="UP000663828">
    <property type="component" value="Unassembled WGS sequence"/>
</dbReference>
<feature type="region of interest" description="Disordered" evidence="3">
    <location>
        <begin position="192"/>
        <end position="223"/>
    </location>
</feature>
<evidence type="ECO:0000313" key="7">
    <source>
        <dbReference type="Proteomes" id="UP000663828"/>
    </source>
</evidence>
<dbReference type="Gene3D" id="3.90.640.90">
    <property type="entry name" value="Anti-proliferative protein, N-terminal domain"/>
    <property type="match status" value="1"/>
</dbReference>
<dbReference type="PANTHER" id="PTHR17537:SF5">
    <property type="entry name" value="TRANSDUCER OF ERBB2, ISOFORM A"/>
    <property type="match status" value="1"/>
</dbReference>
<dbReference type="EMBL" id="CAJNOR010014794">
    <property type="protein sequence ID" value="CAF1679909.1"/>
    <property type="molecule type" value="Genomic_DNA"/>
</dbReference>
<dbReference type="AlphaFoldDB" id="A0A816GUA2"/>
<keyword evidence="7" id="KW-1185">Reference proteome</keyword>
<dbReference type="GO" id="GO:0005737">
    <property type="term" value="C:cytoplasm"/>
    <property type="evidence" value="ECO:0007669"/>
    <property type="project" value="TreeGrafter"/>
</dbReference>
<organism evidence="6 7">
    <name type="scientific">Adineta ricciae</name>
    <name type="common">Rotifer</name>
    <dbReference type="NCBI Taxonomy" id="249248"/>
    <lineage>
        <taxon>Eukaryota</taxon>
        <taxon>Metazoa</taxon>
        <taxon>Spiralia</taxon>
        <taxon>Gnathifera</taxon>
        <taxon>Rotifera</taxon>
        <taxon>Eurotatoria</taxon>
        <taxon>Bdelloidea</taxon>
        <taxon>Adinetida</taxon>
        <taxon>Adinetidae</taxon>
        <taxon>Adineta</taxon>
    </lineage>
</organism>
<feature type="compositionally biased region" description="Low complexity" evidence="3">
    <location>
        <begin position="192"/>
        <end position="214"/>
    </location>
</feature>
<name>A0A816GUA2_ADIRI</name>
<feature type="compositionally biased region" description="Basic and acidic residues" evidence="3">
    <location>
        <begin position="141"/>
        <end position="152"/>
    </location>
</feature>
<dbReference type="EMBL" id="CAJNOJ010000040">
    <property type="protein sequence ID" value="CAF0930265.1"/>
    <property type="molecule type" value="Genomic_DNA"/>
</dbReference>
<comment type="similarity">
    <text evidence="1">Belongs to the BTG family.</text>
</comment>
<dbReference type="Pfam" id="PF07742">
    <property type="entry name" value="BTG"/>
    <property type="match status" value="1"/>
</dbReference>
<evidence type="ECO:0000256" key="2">
    <source>
        <dbReference type="ARBA" id="ARBA00022553"/>
    </source>
</evidence>
<evidence type="ECO:0000313" key="6">
    <source>
        <dbReference type="EMBL" id="CAF1679909.1"/>
    </source>
</evidence>
<evidence type="ECO:0000313" key="5">
    <source>
        <dbReference type="EMBL" id="CAF0930265.1"/>
    </source>
</evidence>
<sequence length="375" mass="41723">MQFEVSVALNFLIAYLYNKLPRRRVNMLGEQMLEHLRIKFQGHWYPERPTKGSAYRSIRISKEKVDKVLVNAAIDVGLDLQEILDTLPNDLTIWIDPGEVSYRIGEKGPVKILYEDERRLVRKSTNKDSLNSESSSDSEEREGPLSHQDSDLPIRPFNPDAQIFQPIPDNFDTISLLSNSINSLISLSPTSSLASNNQNLNSSSGSSSSGVGASTTIPAWNTNEHSLTPTVSSPTVGNSPSTALLNKTISTPVFSPQTFAQTKFGSLKSKHAGKRSQSKMLPSEFSAYIKQKEQIQQSRILPLSFIDNTTPINPSPSAIIRPPNYRNYYNPYITHTQVNSSMFNNHDISLRPNTLPLSNGQSSMYVEQQMASSTS</sequence>
<feature type="region of interest" description="Disordered" evidence="3">
    <location>
        <begin position="123"/>
        <end position="159"/>
    </location>
</feature>